<comment type="caution">
    <text evidence="3">The sequence shown here is derived from an EMBL/GenBank/DDBJ whole genome shotgun (WGS) entry which is preliminary data.</text>
</comment>
<dbReference type="EMBL" id="JBHTEB010000001">
    <property type="protein sequence ID" value="MFD0313024.1"/>
    <property type="molecule type" value="Genomic_DNA"/>
</dbReference>
<gene>
    <name evidence="3" type="ORF">ACFQZ6_02005</name>
</gene>
<keyword evidence="2" id="KW-1133">Transmembrane helix</keyword>
<dbReference type="RefSeq" id="WP_381604598.1">
    <property type="nucleotide sequence ID" value="NZ_JBHTEB010000001.1"/>
</dbReference>
<feature type="coiled-coil region" evidence="1">
    <location>
        <begin position="384"/>
        <end position="425"/>
    </location>
</feature>
<evidence type="ECO:0000256" key="1">
    <source>
        <dbReference type="SAM" id="Coils"/>
    </source>
</evidence>
<dbReference type="Proteomes" id="UP001597023">
    <property type="component" value="Unassembled WGS sequence"/>
</dbReference>
<evidence type="ECO:0000313" key="3">
    <source>
        <dbReference type="EMBL" id="MFD0313024.1"/>
    </source>
</evidence>
<evidence type="ECO:0008006" key="5">
    <source>
        <dbReference type="Google" id="ProtNLM"/>
    </source>
</evidence>
<feature type="transmembrane region" description="Helical" evidence="2">
    <location>
        <begin position="558"/>
        <end position="579"/>
    </location>
</feature>
<keyword evidence="2" id="KW-0812">Transmembrane</keyword>
<evidence type="ECO:0000256" key="2">
    <source>
        <dbReference type="SAM" id="Phobius"/>
    </source>
</evidence>
<organism evidence="3 4">
    <name type="scientific">Streptomyces flavalbus</name>
    <dbReference type="NCBI Taxonomy" id="2665155"/>
    <lineage>
        <taxon>Bacteria</taxon>
        <taxon>Bacillati</taxon>
        <taxon>Actinomycetota</taxon>
        <taxon>Actinomycetes</taxon>
        <taxon>Kitasatosporales</taxon>
        <taxon>Streptomycetaceae</taxon>
        <taxon>Streptomyces</taxon>
    </lineage>
</organism>
<reference evidence="4" key="1">
    <citation type="journal article" date="2019" name="Int. J. Syst. Evol. Microbiol.">
        <title>The Global Catalogue of Microorganisms (GCM) 10K type strain sequencing project: providing services to taxonomists for standard genome sequencing and annotation.</title>
        <authorList>
            <consortium name="The Broad Institute Genomics Platform"/>
            <consortium name="The Broad Institute Genome Sequencing Center for Infectious Disease"/>
            <person name="Wu L."/>
            <person name="Ma J."/>
        </authorList>
    </citation>
    <scope>NUCLEOTIDE SEQUENCE [LARGE SCALE GENOMIC DNA]</scope>
    <source>
        <strain evidence="4">CGMCC 4.7400</strain>
    </source>
</reference>
<protein>
    <recommendedName>
        <fullName evidence="5">Dynamin family protein</fullName>
    </recommendedName>
</protein>
<keyword evidence="2" id="KW-0472">Membrane</keyword>
<dbReference type="SUPFAM" id="SSF52540">
    <property type="entry name" value="P-loop containing nucleoside triphosphate hydrolases"/>
    <property type="match status" value="1"/>
</dbReference>
<proteinExistence type="predicted"/>
<accession>A0ABW2W2T7</accession>
<evidence type="ECO:0000313" key="4">
    <source>
        <dbReference type="Proteomes" id="UP001597023"/>
    </source>
</evidence>
<name>A0ABW2W2T7_9ACTN</name>
<dbReference type="InterPro" id="IPR027417">
    <property type="entry name" value="P-loop_NTPase"/>
</dbReference>
<keyword evidence="1" id="KW-0175">Coiled coil</keyword>
<dbReference type="Gene3D" id="3.40.50.300">
    <property type="entry name" value="P-loop containing nucleotide triphosphate hydrolases"/>
    <property type="match status" value="1"/>
</dbReference>
<keyword evidence="4" id="KW-1185">Reference proteome</keyword>
<dbReference type="CDD" id="cd00882">
    <property type="entry name" value="Ras_like_GTPase"/>
    <property type="match status" value="1"/>
</dbReference>
<sequence>MATVDEIREDLLLLLSRSEDWLRELPDIPALAVDAGEIDEQVRHLRSQRGRALSSLLNVGLLGRQSSGKSFLISGLQKGLRYVRFEQQDGGFTEKYIGILPSSPTPTTVCPSTVTPVPADPDQPATGRGLLRVRFTDRPEAGWVEIGRDLPPGVIAAYGAADGDLANRLPEHYQRDVEQLELLIEDAVLPAKFFDLPGAESPNPAYENIMRKAWAEADCFLYVTQGTATLTANELGLVTDLYNHHLQTGKPVLWVLTGIDRANQLGNDNRPAWRSALETNNAYLRERFPESAGDGNAFIGNGFLAVSPAWEAQAALDEAEGSTRAAQRNRGNSRMDALRDQLTELINNGAGQNHLGRIAGEARRLVRRRHRAVADVLATHQVSVEELTSERAGLRQRLTDTEQSAERIRAELTEETNRRLRAAEQGFGDLAELFHRELDDVIDSGDLGLDHLADIRLRQTRLFTEWMNAPHGPATLWERDLTELDGRARALLRLELGGEESTSHLVEPAALDPGSLLTPLDDQHRLDFYGMVQATAAAVSVAGSVAGGAVWMMTSLSLASIAFPVGTVVAAGLTAAAGAKALKERKSVLERARDERRGQLDQQAEQARADFTRVAREQGQLLADAVAVHVDEHRQRLRGALQQIEERISAPDMASSRELVTRLEPVERAGRAVLDGLTDLEDLASGPTS</sequence>
<feature type="transmembrane region" description="Helical" evidence="2">
    <location>
        <begin position="528"/>
        <end position="552"/>
    </location>
</feature>